<dbReference type="PRINTS" id="PR00313">
    <property type="entry name" value="CABNDNGRPT"/>
</dbReference>
<proteinExistence type="predicted"/>
<evidence type="ECO:0000313" key="4">
    <source>
        <dbReference type="Proteomes" id="UP000729733"/>
    </source>
</evidence>
<dbReference type="InterPro" id="IPR011049">
    <property type="entry name" value="Serralysin-like_metalloprot_C"/>
</dbReference>
<dbReference type="SUPFAM" id="SSF51120">
    <property type="entry name" value="beta-Roll"/>
    <property type="match status" value="1"/>
</dbReference>
<keyword evidence="4" id="KW-1185">Reference proteome</keyword>
<dbReference type="PANTHER" id="PTHR38340:SF1">
    <property type="entry name" value="S-LAYER PROTEIN"/>
    <property type="match status" value="1"/>
</dbReference>
<name>A0A964FDD1_9CYAN</name>
<accession>A0A964FDD1</accession>
<dbReference type="AlphaFoldDB" id="A0A964FDD1"/>
<dbReference type="PANTHER" id="PTHR38340">
    <property type="entry name" value="S-LAYER PROTEIN"/>
    <property type="match status" value="1"/>
</dbReference>
<dbReference type="EMBL" id="JADWDC010000001">
    <property type="protein sequence ID" value="MCC0175435.1"/>
    <property type="molecule type" value="Genomic_DNA"/>
</dbReference>
<evidence type="ECO:0000256" key="1">
    <source>
        <dbReference type="ARBA" id="ARBA00004613"/>
    </source>
</evidence>
<dbReference type="GO" id="GO:0005509">
    <property type="term" value="F:calcium ion binding"/>
    <property type="evidence" value="ECO:0007669"/>
    <property type="project" value="InterPro"/>
</dbReference>
<reference evidence="3" key="1">
    <citation type="journal article" date="2021" name="Antonie Van Leeuwenhoek">
        <title>Draft genome and description of Waterburya agarophytonicola gen. nov. sp. nov. (Pleurocapsales, Cyanobacteria): a seaweed symbiont.</title>
        <authorList>
            <person name="Bonthond G."/>
            <person name="Shalygin S."/>
            <person name="Bayer T."/>
            <person name="Weinberger F."/>
        </authorList>
    </citation>
    <scope>NUCLEOTIDE SEQUENCE</scope>
    <source>
        <strain evidence="3">KI4</strain>
    </source>
</reference>
<dbReference type="InterPro" id="IPR050557">
    <property type="entry name" value="RTX_toxin/Mannuronan_C5-epim"/>
</dbReference>
<organism evidence="3 4">
    <name type="scientific">Waterburya agarophytonicola KI4</name>
    <dbReference type="NCBI Taxonomy" id="2874699"/>
    <lineage>
        <taxon>Bacteria</taxon>
        <taxon>Bacillati</taxon>
        <taxon>Cyanobacteriota</taxon>
        <taxon>Cyanophyceae</taxon>
        <taxon>Pleurocapsales</taxon>
        <taxon>Hyellaceae</taxon>
        <taxon>Waterburya</taxon>
        <taxon>Waterburya agarophytonicola</taxon>
    </lineage>
</organism>
<dbReference type="Gene3D" id="2.150.10.10">
    <property type="entry name" value="Serralysin-like metalloprotease, C-terminal"/>
    <property type="match status" value="2"/>
</dbReference>
<sequence length="205" mass="20889">MSTVIGKIDISAFDGDGLLIEGTEGNDVLRGTGGSDLFIAYGGDDVIRAGGGDDSIVGGAGDDLIFGGFGNDVVEAGSGNDTIFGQFGDDCIHGAEGDDFISGGKGKDTIDGGAGSDTMFGGGGQDVFLFDIEDFAAGEVDLISDFHVGQDKIVIDGLGAGDTVAFDPSSNSIVVNGNSVIDLNLVDNFRDPKIEENEDGDYEII</sequence>
<keyword evidence="2" id="KW-0964">Secreted</keyword>
<comment type="caution">
    <text evidence="3">The sequence shown here is derived from an EMBL/GenBank/DDBJ whole genome shotgun (WGS) entry which is preliminary data.</text>
</comment>
<gene>
    <name evidence="3" type="ORF">I4641_00375</name>
</gene>
<dbReference type="InterPro" id="IPR001343">
    <property type="entry name" value="Hemolysn_Ca-bd"/>
</dbReference>
<dbReference type="GO" id="GO:0005576">
    <property type="term" value="C:extracellular region"/>
    <property type="evidence" value="ECO:0007669"/>
    <property type="project" value="UniProtKB-SubCell"/>
</dbReference>
<dbReference type="RefSeq" id="WP_229638435.1">
    <property type="nucleotide sequence ID" value="NZ_JADWDC010000001.1"/>
</dbReference>
<dbReference type="PROSITE" id="PS00330">
    <property type="entry name" value="HEMOLYSIN_CALCIUM"/>
    <property type="match status" value="2"/>
</dbReference>
<dbReference type="InterPro" id="IPR018511">
    <property type="entry name" value="Hemolysin-typ_Ca-bd_CS"/>
</dbReference>
<comment type="subcellular location">
    <subcellularLocation>
        <location evidence="1">Secreted</location>
    </subcellularLocation>
</comment>
<protein>
    <submittedName>
        <fullName evidence="3">Calcium-binding protein</fullName>
    </submittedName>
</protein>
<evidence type="ECO:0000256" key="2">
    <source>
        <dbReference type="ARBA" id="ARBA00022525"/>
    </source>
</evidence>
<dbReference type="Pfam" id="PF00353">
    <property type="entry name" value="HemolysinCabind"/>
    <property type="match status" value="2"/>
</dbReference>
<evidence type="ECO:0000313" key="3">
    <source>
        <dbReference type="EMBL" id="MCC0175435.1"/>
    </source>
</evidence>
<dbReference type="Proteomes" id="UP000729733">
    <property type="component" value="Unassembled WGS sequence"/>
</dbReference>